<evidence type="ECO:0000256" key="1">
    <source>
        <dbReference type="ARBA" id="ARBA00005234"/>
    </source>
</evidence>
<keyword evidence="3" id="KW-0378">Hydrolase</keyword>
<dbReference type="Gene3D" id="3.40.395.10">
    <property type="entry name" value="Adenoviral Proteinase, Chain A"/>
    <property type="match status" value="1"/>
</dbReference>
<evidence type="ECO:0000259" key="4">
    <source>
        <dbReference type="Pfam" id="PF02902"/>
    </source>
</evidence>
<dbReference type="InterPro" id="IPR003653">
    <property type="entry name" value="Peptidase_C48_C"/>
</dbReference>
<evidence type="ECO:0000313" key="5">
    <source>
        <dbReference type="EMBL" id="POM81417.1"/>
    </source>
</evidence>
<dbReference type="AlphaFoldDB" id="A0A2P4YUD3"/>
<dbReference type="GO" id="GO:0006508">
    <property type="term" value="P:proteolysis"/>
    <property type="evidence" value="ECO:0007669"/>
    <property type="project" value="UniProtKB-KW"/>
</dbReference>
<comment type="similarity">
    <text evidence="1">Belongs to the peptidase C48 family.</text>
</comment>
<dbReference type="Proteomes" id="UP000237271">
    <property type="component" value="Unassembled WGS sequence"/>
</dbReference>
<keyword evidence="6" id="KW-1185">Reference proteome</keyword>
<organism evidence="5 6">
    <name type="scientific">Phytophthora palmivora</name>
    <dbReference type="NCBI Taxonomy" id="4796"/>
    <lineage>
        <taxon>Eukaryota</taxon>
        <taxon>Sar</taxon>
        <taxon>Stramenopiles</taxon>
        <taxon>Oomycota</taxon>
        <taxon>Peronosporomycetes</taxon>
        <taxon>Peronosporales</taxon>
        <taxon>Peronosporaceae</taxon>
        <taxon>Phytophthora</taxon>
    </lineage>
</organism>
<dbReference type="EMBL" id="NCKW01000085">
    <property type="protein sequence ID" value="POM81417.1"/>
    <property type="molecule type" value="Genomic_DNA"/>
</dbReference>
<reference evidence="5 6" key="1">
    <citation type="journal article" date="2017" name="Genome Biol. Evol.">
        <title>Phytophthora megakarya and P. palmivora, closely related causal agents of cacao black pod rot, underwent increases in genome sizes and gene numbers by different mechanisms.</title>
        <authorList>
            <person name="Ali S.S."/>
            <person name="Shao J."/>
            <person name="Lary D.J."/>
            <person name="Kronmiller B."/>
            <person name="Shen D."/>
            <person name="Strem M.D."/>
            <person name="Amoako-Attah I."/>
            <person name="Akrofi A.Y."/>
            <person name="Begoude B.A."/>
            <person name="Ten Hoopen G.M."/>
            <person name="Coulibaly K."/>
            <person name="Kebe B.I."/>
            <person name="Melnick R.L."/>
            <person name="Guiltinan M.J."/>
            <person name="Tyler B.M."/>
            <person name="Meinhardt L.W."/>
            <person name="Bailey B.A."/>
        </authorList>
    </citation>
    <scope>NUCLEOTIDE SEQUENCE [LARGE SCALE GENOMIC DNA]</scope>
    <source>
        <strain evidence="6">sbr112.9</strain>
    </source>
</reference>
<comment type="caution">
    <text evidence="5">The sequence shown here is derived from an EMBL/GenBank/DDBJ whole genome shotgun (WGS) entry which is preliminary data.</text>
</comment>
<sequence length="329" mass="37769">MSSLFRTVAGGDTPPMATVIYAHNNGFIVDNSVALRALSVLHQTQSSPITIQERTKQPPTTASEIMTVLSLRRIESCESQIAMFQNWCFSDHDTRISTKDITLKTGRIVYDVKVFRAMRSWRTAMPRFHAVEETIEWMNNLHLAGWNCDDSWKMQCLDVEEVIDSLRKVDVLASHVLRFPIFDQKLPQEQTVWMHLNSAFANASTKDKAQQKQMGFFVVIHYNADHWCAAAVNFAEFSITIFDPNQTGDRFAALRTYLKAELVPLLPSPPTPNKWVGLFINNCGLFVIVFFEHLLLEVVPVGEGMDTSTTMQFFRYRYIYPFNPVWKSW</sequence>
<dbReference type="GO" id="GO:0008234">
    <property type="term" value="F:cysteine-type peptidase activity"/>
    <property type="evidence" value="ECO:0007669"/>
    <property type="project" value="InterPro"/>
</dbReference>
<proteinExistence type="inferred from homology"/>
<evidence type="ECO:0000256" key="2">
    <source>
        <dbReference type="ARBA" id="ARBA00022670"/>
    </source>
</evidence>
<protein>
    <recommendedName>
        <fullName evidence="4">Ubiquitin-like protease family profile domain-containing protein</fullName>
    </recommendedName>
</protein>
<name>A0A2P4YUD3_9STRA</name>
<dbReference type="SUPFAM" id="SSF54001">
    <property type="entry name" value="Cysteine proteinases"/>
    <property type="match status" value="1"/>
</dbReference>
<evidence type="ECO:0000256" key="3">
    <source>
        <dbReference type="ARBA" id="ARBA00022801"/>
    </source>
</evidence>
<dbReference type="OrthoDB" id="89605at2759"/>
<evidence type="ECO:0000313" key="6">
    <source>
        <dbReference type="Proteomes" id="UP000237271"/>
    </source>
</evidence>
<accession>A0A2P4YUD3</accession>
<dbReference type="Pfam" id="PF02902">
    <property type="entry name" value="Peptidase_C48"/>
    <property type="match status" value="1"/>
</dbReference>
<gene>
    <name evidence="5" type="ORF">PHPALM_614</name>
</gene>
<feature type="domain" description="Ubiquitin-like protease family profile" evidence="4">
    <location>
        <begin position="179"/>
        <end position="317"/>
    </location>
</feature>
<keyword evidence="2" id="KW-0645">Protease</keyword>
<dbReference type="InterPro" id="IPR038765">
    <property type="entry name" value="Papain-like_cys_pep_sf"/>
</dbReference>